<dbReference type="Gene3D" id="3.30.1380.10">
    <property type="match status" value="1"/>
</dbReference>
<evidence type="ECO:0000313" key="10">
    <source>
        <dbReference type="EMBL" id="MFC5287668.1"/>
    </source>
</evidence>
<keyword evidence="5" id="KW-0175">Coiled coil</keyword>
<dbReference type="PANTHER" id="PTHR34385">
    <property type="entry name" value="D-ALANYL-D-ALANINE CARBOXYPEPTIDASE"/>
    <property type="match status" value="1"/>
</dbReference>
<keyword evidence="10" id="KW-0121">Carboxypeptidase</keyword>
<feature type="coiled-coil region" evidence="5">
    <location>
        <begin position="66"/>
        <end position="100"/>
    </location>
</feature>
<keyword evidence="3" id="KW-0378">Hydrolase</keyword>
<organism evidence="10 11">
    <name type="scientific">Actinokineospora guangxiensis</name>
    <dbReference type="NCBI Taxonomy" id="1490288"/>
    <lineage>
        <taxon>Bacteria</taxon>
        <taxon>Bacillati</taxon>
        <taxon>Actinomycetota</taxon>
        <taxon>Actinomycetes</taxon>
        <taxon>Pseudonocardiales</taxon>
        <taxon>Pseudonocardiaceae</taxon>
        <taxon>Actinokineospora</taxon>
    </lineage>
</organism>
<evidence type="ECO:0000313" key="11">
    <source>
        <dbReference type="Proteomes" id="UP001596157"/>
    </source>
</evidence>
<feature type="chain" id="PRO_5047185841" evidence="7">
    <location>
        <begin position="27"/>
        <end position="583"/>
    </location>
</feature>
<evidence type="ECO:0000256" key="5">
    <source>
        <dbReference type="SAM" id="Coils"/>
    </source>
</evidence>
<keyword evidence="7" id="KW-0732">Signal</keyword>
<dbReference type="SUPFAM" id="SSF55166">
    <property type="entry name" value="Hedgehog/DD-peptidase"/>
    <property type="match status" value="1"/>
</dbReference>
<evidence type="ECO:0000259" key="9">
    <source>
        <dbReference type="Pfam" id="PF02557"/>
    </source>
</evidence>
<dbReference type="Pfam" id="PF00877">
    <property type="entry name" value="NLPC_P60"/>
    <property type="match status" value="1"/>
</dbReference>
<feature type="signal peptide" evidence="7">
    <location>
        <begin position="1"/>
        <end position="26"/>
    </location>
</feature>
<proteinExistence type="inferred from homology"/>
<dbReference type="Proteomes" id="UP001596157">
    <property type="component" value="Unassembled WGS sequence"/>
</dbReference>
<dbReference type="Gene3D" id="3.90.1720.10">
    <property type="entry name" value="endopeptidase domain like (from Nostoc punctiforme)"/>
    <property type="match status" value="1"/>
</dbReference>
<dbReference type="InterPro" id="IPR000064">
    <property type="entry name" value="NLP_P60_dom"/>
</dbReference>
<accession>A0ABW0EMY6</accession>
<feature type="compositionally biased region" description="Low complexity" evidence="6">
    <location>
        <begin position="36"/>
        <end position="46"/>
    </location>
</feature>
<dbReference type="Pfam" id="PF02557">
    <property type="entry name" value="VanY"/>
    <property type="match status" value="1"/>
</dbReference>
<feature type="region of interest" description="Disordered" evidence="6">
    <location>
        <begin position="27"/>
        <end position="53"/>
    </location>
</feature>
<dbReference type="InterPro" id="IPR038765">
    <property type="entry name" value="Papain-like_cys_pep_sf"/>
</dbReference>
<evidence type="ECO:0000256" key="3">
    <source>
        <dbReference type="ARBA" id="ARBA00022801"/>
    </source>
</evidence>
<dbReference type="CDD" id="cd14814">
    <property type="entry name" value="Peptidase_M15"/>
    <property type="match status" value="1"/>
</dbReference>
<gene>
    <name evidence="10" type="ORF">ACFPM7_11460</name>
</gene>
<keyword evidence="11" id="KW-1185">Reference proteome</keyword>
<dbReference type="PANTHER" id="PTHR34385:SF1">
    <property type="entry name" value="PEPTIDOGLYCAN L-ALANYL-D-GLUTAMATE ENDOPEPTIDASE CWLK"/>
    <property type="match status" value="1"/>
</dbReference>
<dbReference type="InterPro" id="IPR003709">
    <property type="entry name" value="VanY-like_core_dom"/>
</dbReference>
<sequence length="583" mass="60001">MSRLMVVRVLAAMAAVVLLLGRPAAAQQTEPPRPPEAGAGPGAVVPDPRPGEAFADPAVAALQRTATDVQKELADLSGLVRAAEADLRAATRDAEAATAERVAADEVVAGRQGEVDRFTAALLAVQSRPGGLQVLLTAGGPADFLQGSAMVERMRADTDGTFTAAVRRQDDARAAERTATDAQDAAARRKAELDRRTDDASNRAAAVSSEMRGRIADTDAAVIAAQKAQRERNERTAANWRAYTDRLAAAGIRPPPGSALRDPARLPPSLRALPGQDGPQPGVAEAVLPGGERLLVLPAETVAAVDAAVGALGRPYVPDKGEGPLAYSCDGLVKAVFKDVPGGIGEQYARIAPVPAADAQPGDLVFVGPARLGVQSVGVVLDGRTMLAADARLAGVVVTDLPGADSVVGFARPALGQRAARPAPAAEPGGLTWRCGSVRLPPRGPGEAAGAWGGYPNGLIPQAALCRIGVGTHALRCDAAAAYQAMSQAFAGAFGGPLCITDSYRTFAAQVRLYGAKPALAAVPGTSNHGWGMAVDLCGGAQSFGSPQYRWLAANAGAFGWSNPAWAQPGRGREEPWHWEYTG</sequence>
<feature type="compositionally biased region" description="Basic and acidic residues" evidence="6">
    <location>
        <begin position="169"/>
        <end position="179"/>
    </location>
</feature>
<evidence type="ECO:0000256" key="2">
    <source>
        <dbReference type="ARBA" id="ARBA00022670"/>
    </source>
</evidence>
<comment type="caution">
    <text evidence="10">The sequence shown here is derived from an EMBL/GenBank/DDBJ whole genome shotgun (WGS) entry which is preliminary data.</text>
</comment>
<dbReference type="InterPro" id="IPR009045">
    <property type="entry name" value="Zn_M74/Hedgehog-like"/>
</dbReference>
<dbReference type="EMBL" id="JBHSKF010000004">
    <property type="protein sequence ID" value="MFC5287668.1"/>
    <property type="molecule type" value="Genomic_DNA"/>
</dbReference>
<evidence type="ECO:0000256" key="4">
    <source>
        <dbReference type="ARBA" id="ARBA00022807"/>
    </source>
</evidence>
<dbReference type="RefSeq" id="WP_378246853.1">
    <property type="nucleotide sequence ID" value="NZ_JBHSKF010000004.1"/>
</dbReference>
<comment type="similarity">
    <text evidence="1">Belongs to the peptidase C40 family.</text>
</comment>
<keyword evidence="2" id="KW-0645">Protease</keyword>
<evidence type="ECO:0000259" key="8">
    <source>
        <dbReference type="Pfam" id="PF00877"/>
    </source>
</evidence>
<reference evidence="11" key="1">
    <citation type="journal article" date="2019" name="Int. J. Syst. Evol. Microbiol.">
        <title>The Global Catalogue of Microorganisms (GCM) 10K type strain sequencing project: providing services to taxonomists for standard genome sequencing and annotation.</title>
        <authorList>
            <consortium name="The Broad Institute Genomics Platform"/>
            <consortium name="The Broad Institute Genome Sequencing Center for Infectious Disease"/>
            <person name="Wu L."/>
            <person name="Ma J."/>
        </authorList>
    </citation>
    <scope>NUCLEOTIDE SEQUENCE [LARGE SCALE GENOMIC DNA]</scope>
    <source>
        <strain evidence="11">CCUG 59778</strain>
    </source>
</reference>
<feature type="domain" description="D-alanyl-D-alanine carboxypeptidase-like core" evidence="9">
    <location>
        <begin position="473"/>
        <end position="583"/>
    </location>
</feature>
<dbReference type="InterPro" id="IPR052179">
    <property type="entry name" value="DD-CPase-like"/>
</dbReference>
<feature type="compositionally biased region" description="Basic and acidic residues" evidence="6">
    <location>
        <begin position="186"/>
        <end position="201"/>
    </location>
</feature>
<evidence type="ECO:0000256" key="6">
    <source>
        <dbReference type="SAM" id="MobiDB-lite"/>
    </source>
</evidence>
<evidence type="ECO:0000256" key="7">
    <source>
        <dbReference type="SAM" id="SignalP"/>
    </source>
</evidence>
<keyword evidence="4" id="KW-0788">Thiol protease</keyword>
<dbReference type="SUPFAM" id="SSF54001">
    <property type="entry name" value="Cysteine proteinases"/>
    <property type="match status" value="1"/>
</dbReference>
<evidence type="ECO:0000256" key="1">
    <source>
        <dbReference type="ARBA" id="ARBA00007074"/>
    </source>
</evidence>
<protein>
    <submittedName>
        <fullName evidence="10">D-alanyl-D-alanine carboxypeptidase family protein</fullName>
    </submittedName>
</protein>
<feature type="domain" description="NlpC/P60" evidence="8">
    <location>
        <begin position="321"/>
        <end position="398"/>
    </location>
</feature>
<dbReference type="GO" id="GO:0004180">
    <property type="term" value="F:carboxypeptidase activity"/>
    <property type="evidence" value="ECO:0007669"/>
    <property type="project" value="UniProtKB-KW"/>
</dbReference>
<feature type="region of interest" description="Disordered" evidence="6">
    <location>
        <begin position="169"/>
        <end position="211"/>
    </location>
</feature>
<name>A0ABW0EMY6_9PSEU</name>